<proteinExistence type="predicted"/>
<keyword evidence="3 4" id="KW-0408">Iron</keyword>
<keyword evidence="1 4" id="KW-0349">Heme</keyword>
<evidence type="ECO:0000259" key="6">
    <source>
        <dbReference type="PROSITE" id="PS51007"/>
    </source>
</evidence>
<dbReference type="EMBL" id="NKDB02000003">
    <property type="protein sequence ID" value="RKJ95692.1"/>
    <property type="molecule type" value="Genomic_DNA"/>
</dbReference>
<evidence type="ECO:0000256" key="5">
    <source>
        <dbReference type="SAM" id="SignalP"/>
    </source>
</evidence>
<keyword evidence="2 4" id="KW-0479">Metal-binding</keyword>
<sequence length="102" mass="10717">MKKTVFIGLAIGLLATAGTAGAQTDPLQVRSWAAACANCHGTNGSAQPGNEPLAGASKDEMLKKLRDFRSSAKPATIMHQLSKGYTDEQLEAIAGWFAAQKK</sequence>
<dbReference type="Pfam" id="PF00034">
    <property type="entry name" value="Cytochrom_C"/>
    <property type="match status" value="1"/>
</dbReference>
<gene>
    <name evidence="7" type="ORF">CE154_017340</name>
</gene>
<feature type="signal peptide" evidence="5">
    <location>
        <begin position="1"/>
        <end position="22"/>
    </location>
</feature>
<keyword evidence="5" id="KW-0732">Signal</keyword>
<dbReference type="RefSeq" id="WP_094439816.1">
    <property type="nucleotide sequence ID" value="NZ_NKDB02000003.1"/>
</dbReference>
<dbReference type="Proteomes" id="UP000216225">
    <property type="component" value="Unassembled WGS sequence"/>
</dbReference>
<feature type="chain" id="PRO_5018592550" evidence="5">
    <location>
        <begin position="23"/>
        <end position="102"/>
    </location>
</feature>
<feature type="domain" description="Cytochrome c" evidence="6">
    <location>
        <begin position="21"/>
        <end position="101"/>
    </location>
</feature>
<evidence type="ECO:0000256" key="1">
    <source>
        <dbReference type="ARBA" id="ARBA00022617"/>
    </source>
</evidence>
<dbReference type="InterPro" id="IPR036909">
    <property type="entry name" value="Cyt_c-like_dom_sf"/>
</dbReference>
<dbReference type="GO" id="GO:0020037">
    <property type="term" value="F:heme binding"/>
    <property type="evidence" value="ECO:0007669"/>
    <property type="project" value="InterPro"/>
</dbReference>
<dbReference type="PROSITE" id="PS51007">
    <property type="entry name" value="CYTC"/>
    <property type="match status" value="1"/>
</dbReference>
<dbReference type="InterPro" id="IPR009056">
    <property type="entry name" value="Cyt_c-like_dom"/>
</dbReference>
<protein>
    <submittedName>
        <fullName evidence="7">Class I cytochrome c</fullName>
    </submittedName>
</protein>
<reference evidence="7 8" key="1">
    <citation type="submission" date="2018-09" db="EMBL/GenBank/DDBJ databases">
        <title>Genome comparison of Alicycliphilus sp. BQ1, a polyurethanolytic bacterium, with its closest phylogenetic relatives Alicycliphilus denitrificans BC and K601, unable to attack polyurethane.</title>
        <authorList>
            <person name="Loza-Tavera H."/>
            <person name="Lozano L."/>
            <person name="Cevallos M."/>
            <person name="Maya-Lucas O."/>
            <person name="Garcia-Mena J."/>
            <person name="Hernandez J."/>
        </authorList>
    </citation>
    <scope>NUCLEOTIDE SEQUENCE [LARGE SCALE GENOMIC DNA]</scope>
    <source>
        <strain evidence="7 8">BQ1</strain>
    </source>
</reference>
<dbReference type="SUPFAM" id="SSF46626">
    <property type="entry name" value="Cytochrome c"/>
    <property type="match status" value="1"/>
</dbReference>
<evidence type="ECO:0000313" key="8">
    <source>
        <dbReference type="Proteomes" id="UP000216225"/>
    </source>
</evidence>
<dbReference type="Gene3D" id="1.10.760.10">
    <property type="entry name" value="Cytochrome c-like domain"/>
    <property type="match status" value="1"/>
</dbReference>
<evidence type="ECO:0000256" key="3">
    <source>
        <dbReference type="ARBA" id="ARBA00023004"/>
    </source>
</evidence>
<comment type="caution">
    <text evidence="7">The sequence shown here is derived from an EMBL/GenBank/DDBJ whole genome shotgun (WGS) entry which is preliminary data.</text>
</comment>
<evidence type="ECO:0000313" key="7">
    <source>
        <dbReference type="EMBL" id="RKJ95692.1"/>
    </source>
</evidence>
<evidence type="ECO:0000256" key="2">
    <source>
        <dbReference type="ARBA" id="ARBA00022723"/>
    </source>
</evidence>
<organism evidence="7 8">
    <name type="scientific">Alicycliphilus denitrificans</name>
    <dbReference type="NCBI Taxonomy" id="179636"/>
    <lineage>
        <taxon>Bacteria</taxon>
        <taxon>Pseudomonadati</taxon>
        <taxon>Pseudomonadota</taxon>
        <taxon>Betaproteobacteria</taxon>
        <taxon>Burkholderiales</taxon>
        <taxon>Comamonadaceae</taxon>
        <taxon>Alicycliphilus</taxon>
    </lineage>
</organism>
<evidence type="ECO:0000256" key="4">
    <source>
        <dbReference type="PROSITE-ProRule" id="PRU00433"/>
    </source>
</evidence>
<dbReference type="GO" id="GO:0046872">
    <property type="term" value="F:metal ion binding"/>
    <property type="evidence" value="ECO:0007669"/>
    <property type="project" value="UniProtKB-KW"/>
</dbReference>
<name>A0A3R7IFE1_9BURK</name>
<dbReference type="AlphaFoldDB" id="A0A3R7IFE1"/>
<dbReference type="GO" id="GO:0009055">
    <property type="term" value="F:electron transfer activity"/>
    <property type="evidence" value="ECO:0007669"/>
    <property type="project" value="InterPro"/>
</dbReference>
<accession>A0A3R7IFE1</accession>